<dbReference type="GO" id="GO:0016747">
    <property type="term" value="F:acyltransferase activity, transferring groups other than amino-acyl groups"/>
    <property type="evidence" value="ECO:0007669"/>
    <property type="project" value="InterPro"/>
</dbReference>
<protein>
    <submittedName>
        <fullName evidence="8">Thiolase-like protein</fullName>
    </submittedName>
</protein>
<dbReference type="EMBL" id="ML119704">
    <property type="protein sequence ID" value="RPA79024.1"/>
    <property type="molecule type" value="Genomic_DNA"/>
</dbReference>
<evidence type="ECO:0000259" key="7">
    <source>
        <dbReference type="Pfam" id="PF02797"/>
    </source>
</evidence>
<dbReference type="InterPro" id="IPR012328">
    <property type="entry name" value="Chalcone/stilbene_synt_C"/>
</dbReference>
<dbReference type="OrthoDB" id="329835at2759"/>
<dbReference type="InterPro" id="IPR016039">
    <property type="entry name" value="Thiolase-like"/>
</dbReference>
<keyword evidence="3 4" id="KW-0012">Acyltransferase</keyword>
<comment type="similarity">
    <text evidence="1 4">Belongs to the thiolase-like superfamily. Chalcone/stilbene synthases family.</text>
</comment>
<dbReference type="Pfam" id="PF02797">
    <property type="entry name" value="Chal_sti_synt_C"/>
    <property type="match status" value="1"/>
</dbReference>
<dbReference type="SUPFAM" id="SSF53901">
    <property type="entry name" value="Thiolase-like"/>
    <property type="match status" value="1"/>
</dbReference>
<dbReference type="InterPro" id="IPR001099">
    <property type="entry name" value="Chalcone/stilbene_synt_N"/>
</dbReference>
<feature type="domain" description="Chalcone/stilbene synthase C-terminal" evidence="7">
    <location>
        <begin position="217"/>
        <end position="355"/>
    </location>
</feature>
<evidence type="ECO:0000256" key="5">
    <source>
        <dbReference type="SAM" id="MobiDB-lite"/>
    </source>
</evidence>
<dbReference type="Pfam" id="PF00195">
    <property type="entry name" value="Chal_sti_synt_N"/>
    <property type="match status" value="1"/>
</dbReference>
<evidence type="ECO:0000313" key="8">
    <source>
        <dbReference type="EMBL" id="RPA79024.1"/>
    </source>
</evidence>
<reference evidence="8 9" key="1">
    <citation type="journal article" date="2018" name="Nat. Ecol. Evol.">
        <title>Pezizomycetes genomes reveal the molecular basis of ectomycorrhizal truffle lifestyle.</title>
        <authorList>
            <person name="Murat C."/>
            <person name="Payen T."/>
            <person name="Noel B."/>
            <person name="Kuo A."/>
            <person name="Morin E."/>
            <person name="Chen J."/>
            <person name="Kohler A."/>
            <person name="Krizsan K."/>
            <person name="Balestrini R."/>
            <person name="Da Silva C."/>
            <person name="Montanini B."/>
            <person name="Hainaut M."/>
            <person name="Levati E."/>
            <person name="Barry K.W."/>
            <person name="Belfiori B."/>
            <person name="Cichocki N."/>
            <person name="Clum A."/>
            <person name="Dockter R.B."/>
            <person name="Fauchery L."/>
            <person name="Guy J."/>
            <person name="Iotti M."/>
            <person name="Le Tacon F."/>
            <person name="Lindquist E.A."/>
            <person name="Lipzen A."/>
            <person name="Malagnac F."/>
            <person name="Mello A."/>
            <person name="Molinier V."/>
            <person name="Miyauchi S."/>
            <person name="Poulain J."/>
            <person name="Riccioni C."/>
            <person name="Rubini A."/>
            <person name="Sitrit Y."/>
            <person name="Splivallo R."/>
            <person name="Traeger S."/>
            <person name="Wang M."/>
            <person name="Zifcakova L."/>
            <person name="Wipf D."/>
            <person name="Zambonelli A."/>
            <person name="Paolocci F."/>
            <person name="Nowrousian M."/>
            <person name="Ottonello S."/>
            <person name="Baldrian P."/>
            <person name="Spatafora J.W."/>
            <person name="Henrissat B."/>
            <person name="Nagy L.G."/>
            <person name="Aury J.M."/>
            <person name="Wincker P."/>
            <person name="Grigoriev I.V."/>
            <person name="Bonfante P."/>
            <person name="Martin F.M."/>
        </authorList>
    </citation>
    <scope>NUCLEOTIDE SEQUENCE [LARGE SCALE GENOMIC DNA]</scope>
    <source>
        <strain evidence="8 9">RN42</strain>
    </source>
</reference>
<evidence type="ECO:0000259" key="6">
    <source>
        <dbReference type="Pfam" id="PF00195"/>
    </source>
</evidence>
<dbReference type="CDD" id="cd00831">
    <property type="entry name" value="CHS_like"/>
    <property type="match status" value="1"/>
</dbReference>
<evidence type="ECO:0000256" key="4">
    <source>
        <dbReference type="RuleBase" id="RU003633"/>
    </source>
</evidence>
<keyword evidence="2 4" id="KW-0808">Transferase</keyword>
<accession>A0A3N4IBC5</accession>
<proteinExistence type="inferred from homology"/>
<dbReference type="GO" id="GO:0030639">
    <property type="term" value="P:polyketide biosynthetic process"/>
    <property type="evidence" value="ECO:0007669"/>
    <property type="project" value="TreeGrafter"/>
</dbReference>
<dbReference type="PANTHER" id="PTHR11877">
    <property type="entry name" value="HYDROXYMETHYLGLUTARYL-COA SYNTHASE"/>
    <property type="match status" value="1"/>
</dbReference>
<keyword evidence="9" id="KW-1185">Reference proteome</keyword>
<evidence type="ECO:0000256" key="1">
    <source>
        <dbReference type="ARBA" id="ARBA00005531"/>
    </source>
</evidence>
<dbReference type="AlphaFoldDB" id="A0A3N4IBC5"/>
<name>A0A3N4IBC5_ASCIM</name>
<evidence type="ECO:0000256" key="2">
    <source>
        <dbReference type="ARBA" id="ARBA00022679"/>
    </source>
</evidence>
<evidence type="ECO:0000256" key="3">
    <source>
        <dbReference type="ARBA" id="ARBA00023315"/>
    </source>
</evidence>
<feature type="domain" description="Chalcone/stilbene synthase N-terminal" evidence="6">
    <location>
        <begin position="3"/>
        <end position="197"/>
    </location>
</feature>
<organism evidence="8 9">
    <name type="scientific">Ascobolus immersus RN42</name>
    <dbReference type="NCBI Taxonomy" id="1160509"/>
    <lineage>
        <taxon>Eukaryota</taxon>
        <taxon>Fungi</taxon>
        <taxon>Dikarya</taxon>
        <taxon>Ascomycota</taxon>
        <taxon>Pezizomycotina</taxon>
        <taxon>Pezizomycetes</taxon>
        <taxon>Pezizales</taxon>
        <taxon>Ascobolaceae</taxon>
        <taxon>Ascobolus</taxon>
    </lineage>
</organism>
<dbReference type="PANTHER" id="PTHR11877:SF99">
    <property type="entry name" value="1,3,6,8-TETRAHYDROXYNAPHTHALENE SYNTHASE"/>
    <property type="match status" value="1"/>
</dbReference>
<gene>
    <name evidence="8" type="ORF">BJ508DRAFT_416225</name>
</gene>
<dbReference type="Proteomes" id="UP000275078">
    <property type="component" value="Unassembled WGS sequence"/>
</dbReference>
<sequence>MQVLSVRTALPEHRYTQAEITAWFVDTMLRGKVKPSVVEKFHVNSGIDTRHLALPMQAYDALTDFGAANDAFIAAGVKLGARAVTDALKAAGLTPTDVDMIISVTVTGPAVPSLDARVASLIGLREDVVRVPIVGLDCVAGAAGLARLYDYLLGHPNAIAVLMSIELCSLTLQRNDASVPNILAGGLFGDGAAAVVATGGVRASQLAPVGPPHPEVLAAYSRLYPDSGRAIAWDVGASGFKVVLGNTVPGLVLRYLGPDVDRFLTEHGLSRTDIEWYVVHPGGPKVLEAVQAALKVDRSALEMSWESLRCVGNLSSASALHVLERTLMKKPPGPGSLGLMLAMGPGFCSELVLLRMPALNAQVSLQECSAQVASKAEKYARRGRQIQARRRAKGSDAALSIQRRKPKASRHVHTIGMSKKIQKTDRKSVMTRLSRIGFELNGASIYA</sequence>
<dbReference type="STRING" id="1160509.A0A3N4IBC5"/>
<dbReference type="Gene3D" id="3.40.47.10">
    <property type="match status" value="2"/>
</dbReference>
<dbReference type="InterPro" id="IPR011141">
    <property type="entry name" value="Polyketide_synthase_type-III"/>
</dbReference>
<feature type="region of interest" description="Disordered" evidence="5">
    <location>
        <begin position="385"/>
        <end position="411"/>
    </location>
</feature>
<feature type="compositionally biased region" description="Basic residues" evidence="5">
    <location>
        <begin position="402"/>
        <end position="411"/>
    </location>
</feature>
<evidence type="ECO:0000313" key="9">
    <source>
        <dbReference type="Proteomes" id="UP000275078"/>
    </source>
</evidence>